<protein>
    <submittedName>
        <fullName evidence="3">Uncharacterized protein</fullName>
    </submittedName>
</protein>
<keyword evidence="1" id="KW-0472">Membrane</keyword>
<proteinExistence type="predicted"/>
<dbReference type="GeneID" id="48058686"/>
<dbReference type="EMBL" id="QKYD01000049">
    <property type="protein sequence ID" value="REI24103.1"/>
    <property type="molecule type" value="Genomic_DNA"/>
</dbReference>
<feature type="transmembrane region" description="Helical" evidence="1">
    <location>
        <begin position="29"/>
        <end position="49"/>
    </location>
</feature>
<dbReference type="Proteomes" id="UP000256337">
    <property type="component" value="Unassembled WGS sequence"/>
</dbReference>
<evidence type="ECO:0000313" key="7">
    <source>
        <dbReference type="Proteomes" id="UP000597038"/>
    </source>
</evidence>
<sequence length="80" mass="9256">MVLIWILGLMIACFIVVGVLKKSHWLFNILAAALTFVLFIVDFIIFGWHPESIKIILLCIIIIVFELAHMRIKMVQKSKM</sequence>
<evidence type="ECO:0000313" key="2">
    <source>
        <dbReference type="EMBL" id="MBH9580161.1"/>
    </source>
</evidence>
<dbReference type="Proteomes" id="UP000256562">
    <property type="component" value="Unassembled WGS sequence"/>
</dbReference>
<name>A0A2K3Z9M0_9STAP</name>
<feature type="transmembrane region" description="Helical" evidence="1">
    <location>
        <begin position="6"/>
        <end position="22"/>
    </location>
</feature>
<comment type="caution">
    <text evidence="3">The sequence shown here is derived from an EMBL/GenBank/DDBJ whole genome shotgun (WGS) entry which is preliminary data.</text>
</comment>
<reference evidence="5 6" key="1">
    <citation type="journal article" date="2018" name="Vet. Microbiol.">
        <title>Characterisation of Staphylococcus felis isolated from cats using whole genome sequencing.</title>
        <authorList>
            <person name="Worthing K."/>
            <person name="Pang S."/>
            <person name="Trott D.J."/>
            <person name="Abraham S."/>
            <person name="Coombs G.W."/>
            <person name="Jordan D."/>
            <person name="McIntyre L."/>
            <person name="Davies M.R."/>
            <person name="Norris J."/>
        </authorList>
    </citation>
    <scope>NUCLEOTIDE SEQUENCE [LARGE SCALE GENOMIC DNA]</scope>
    <source>
        <strain evidence="4 5">F25</strain>
        <strain evidence="3 6">F9</strain>
    </source>
</reference>
<dbReference type="EMBL" id="JAEDAQ010000002">
    <property type="protein sequence ID" value="MBH9580161.1"/>
    <property type="molecule type" value="Genomic_DNA"/>
</dbReference>
<evidence type="ECO:0000256" key="1">
    <source>
        <dbReference type="SAM" id="Phobius"/>
    </source>
</evidence>
<keyword evidence="7" id="KW-1185">Reference proteome</keyword>
<feature type="transmembrane region" description="Helical" evidence="1">
    <location>
        <begin position="55"/>
        <end position="72"/>
    </location>
</feature>
<evidence type="ECO:0000313" key="4">
    <source>
        <dbReference type="EMBL" id="REI24103.1"/>
    </source>
</evidence>
<accession>A0A2K3Z9M0</accession>
<organism evidence="3 6">
    <name type="scientific">Staphylococcus felis</name>
    <dbReference type="NCBI Taxonomy" id="46127"/>
    <lineage>
        <taxon>Bacteria</taxon>
        <taxon>Bacillati</taxon>
        <taxon>Bacillota</taxon>
        <taxon>Bacilli</taxon>
        <taxon>Bacillales</taxon>
        <taxon>Staphylococcaceae</taxon>
        <taxon>Staphylococcus</taxon>
    </lineage>
</organism>
<gene>
    <name evidence="4" type="ORF">DOS76_02530</name>
    <name evidence="3" type="ORF">DOS83_05460</name>
    <name evidence="2" type="ORF">I9026_02085</name>
</gene>
<keyword evidence="1" id="KW-0812">Transmembrane</keyword>
<dbReference type="EMBL" id="QKXQ01000258">
    <property type="protein sequence ID" value="REH96392.1"/>
    <property type="molecule type" value="Genomic_DNA"/>
</dbReference>
<evidence type="ECO:0000313" key="6">
    <source>
        <dbReference type="Proteomes" id="UP000256562"/>
    </source>
</evidence>
<dbReference type="AlphaFoldDB" id="A0A2K3Z9M0"/>
<keyword evidence="1" id="KW-1133">Transmembrane helix</keyword>
<evidence type="ECO:0000313" key="5">
    <source>
        <dbReference type="Proteomes" id="UP000256337"/>
    </source>
</evidence>
<evidence type="ECO:0000313" key="3">
    <source>
        <dbReference type="EMBL" id="REH96392.1"/>
    </source>
</evidence>
<dbReference type="RefSeq" id="WP_103209840.1">
    <property type="nucleotide sequence ID" value="NZ_CAJUZQ010000028.1"/>
</dbReference>
<dbReference type="Proteomes" id="UP000597038">
    <property type="component" value="Unassembled WGS sequence"/>
</dbReference>
<dbReference type="KEGG" id="sfq:C7J90_10645"/>
<reference evidence="2 7" key="2">
    <citation type="submission" date="2020-12" db="EMBL/GenBank/DDBJ databases">
        <title>Genomic analysis of Staphylococcus felis from a cat with skin infection.</title>
        <authorList>
            <person name="Aslantas O."/>
            <person name="Keskin O."/>
            <person name="Buyukaltay K."/>
            <person name="Gullu Yucetepe A."/>
        </authorList>
    </citation>
    <scope>NUCLEOTIDE SEQUENCE [LARGE SCALE GENOMIC DNA]</scope>
    <source>
        <strain evidence="2 7">HARRANVET</strain>
    </source>
</reference>